<gene>
    <name evidence="3" type="ORF">EB796_002805</name>
</gene>
<evidence type="ECO:0000256" key="1">
    <source>
        <dbReference type="SAM" id="SignalP"/>
    </source>
</evidence>
<keyword evidence="1" id="KW-0732">Signal</keyword>
<evidence type="ECO:0000259" key="2">
    <source>
        <dbReference type="SMART" id="SM00181"/>
    </source>
</evidence>
<accession>A0A7J7KLN9</accession>
<dbReference type="OrthoDB" id="10060424at2759"/>
<dbReference type="Gene3D" id="2.10.25.10">
    <property type="entry name" value="Laminin"/>
    <property type="match status" value="1"/>
</dbReference>
<feature type="domain" description="EGF-like" evidence="2">
    <location>
        <begin position="27"/>
        <end position="63"/>
    </location>
</feature>
<proteinExistence type="predicted"/>
<feature type="domain" description="EGF-like" evidence="2">
    <location>
        <begin position="69"/>
        <end position="107"/>
    </location>
</feature>
<dbReference type="AlphaFoldDB" id="A0A7J7KLN9"/>
<dbReference type="SMART" id="SM00181">
    <property type="entry name" value="EGF"/>
    <property type="match status" value="2"/>
</dbReference>
<feature type="chain" id="PRO_5029516647" description="EGF-like domain-containing protein" evidence="1">
    <location>
        <begin position="22"/>
        <end position="114"/>
    </location>
</feature>
<sequence length="114" mass="12438">MKGYLVIAVVIATLCLSEVRSQISRDPCKYFTCENGRCFAPNDVPRCECFTGYIYNPVLQTCVLLLPDPCAGFSCGNGVCIAPNGRPICECDPGFKFDAGRIFNKCVRIPGSEV</sequence>
<dbReference type="Proteomes" id="UP000593567">
    <property type="component" value="Unassembled WGS sequence"/>
</dbReference>
<reference evidence="3" key="1">
    <citation type="submission" date="2020-06" db="EMBL/GenBank/DDBJ databases">
        <title>Draft genome of Bugula neritina, a colonial animal packing powerful symbionts and potential medicines.</title>
        <authorList>
            <person name="Rayko M."/>
        </authorList>
    </citation>
    <scope>NUCLEOTIDE SEQUENCE [LARGE SCALE GENOMIC DNA]</scope>
    <source>
        <strain evidence="3">Kwan_BN1</strain>
    </source>
</reference>
<comment type="caution">
    <text evidence="3">The sequence shown here is derived from an EMBL/GenBank/DDBJ whole genome shotgun (WGS) entry which is preliminary data.</text>
</comment>
<organism evidence="3 4">
    <name type="scientific">Bugula neritina</name>
    <name type="common">Brown bryozoan</name>
    <name type="synonym">Sertularia neritina</name>
    <dbReference type="NCBI Taxonomy" id="10212"/>
    <lineage>
        <taxon>Eukaryota</taxon>
        <taxon>Metazoa</taxon>
        <taxon>Spiralia</taxon>
        <taxon>Lophotrochozoa</taxon>
        <taxon>Bryozoa</taxon>
        <taxon>Gymnolaemata</taxon>
        <taxon>Cheilostomatida</taxon>
        <taxon>Flustrina</taxon>
        <taxon>Buguloidea</taxon>
        <taxon>Bugulidae</taxon>
        <taxon>Bugula</taxon>
    </lineage>
</organism>
<evidence type="ECO:0000313" key="4">
    <source>
        <dbReference type="Proteomes" id="UP000593567"/>
    </source>
</evidence>
<dbReference type="InterPro" id="IPR000742">
    <property type="entry name" value="EGF"/>
</dbReference>
<dbReference type="EMBL" id="VXIV02000333">
    <property type="protein sequence ID" value="KAF6038898.1"/>
    <property type="molecule type" value="Genomic_DNA"/>
</dbReference>
<evidence type="ECO:0000313" key="3">
    <source>
        <dbReference type="EMBL" id="KAF6038898.1"/>
    </source>
</evidence>
<keyword evidence="4" id="KW-1185">Reference proteome</keyword>
<feature type="signal peptide" evidence="1">
    <location>
        <begin position="1"/>
        <end position="21"/>
    </location>
</feature>
<dbReference type="SUPFAM" id="SSF57184">
    <property type="entry name" value="Growth factor receptor domain"/>
    <property type="match status" value="1"/>
</dbReference>
<protein>
    <recommendedName>
        <fullName evidence="2">EGF-like domain-containing protein</fullName>
    </recommendedName>
</protein>
<dbReference type="InterPro" id="IPR009030">
    <property type="entry name" value="Growth_fac_rcpt_cys_sf"/>
</dbReference>
<name>A0A7J7KLN9_BUGNE</name>